<proteinExistence type="predicted"/>
<name>A0A975BEX5_9BACT</name>
<organism evidence="1 2">
    <name type="scientific">Desulfonema magnum</name>
    <dbReference type="NCBI Taxonomy" id="45655"/>
    <lineage>
        <taxon>Bacteria</taxon>
        <taxon>Pseudomonadati</taxon>
        <taxon>Thermodesulfobacteriota</taxon>
        <taxon>Desulfobacteria</taxon>
        <taxon>Desulfobacterales</taxon>
        <taxon>Desulfococcaceae</taxon>
        <taxon>Desulfonema</taxon>
    </lineage>
</organism>
<evidence type="ECO:0000313" key="2">
    <source>
        <dbReference type="Proteomes" id="UP000663722"/>
    </source>
</evidence>
<gene>
    <name evidence="1" type="ORF">dnm_001040</name>
</gene>
<dbReference type="Proteomes" id="UP000663722">
    <property type="component" value="Chromosome"/>
</dbReference>
<keyword evidence="2" id="KW-1185">Reference proteome</keyword>
<reference evidence="1" key="1">
    <citation type="journal article" date="2021" name="Microb. Physiol.">
        <title>Proteogenomic Insights into the Physiology of Marine, Sulfate-Reducing, Filamentous Desulfonema limicola and Desulfonema magnum.</title>
        <authorList>
            <person name="Schnaars V."/>
            <person name="Wohlbrand L."/>
            <person name="Scheve S."/>
            <person name="Hinrichs C."/>
            <person name="Reinhardt R."/>
            <person name="Rabus R."/>
        </authorList>
    </citation>
    <scope>NUCLEOTIDE SEQUENCE</scope>
    <source>
        <strain evidence="1">4be13</strain>
    </source>
</reference>
<sequence>MTVIRWQLVKSFAVLLTACMGFKKKVIRSAKLAVWQRRPECQICGLALRSD</sequence>
<protein>
    <submittedName>
        <fullName evidence="1">Uncharacterized protein</fullName>
    </submittedName>
</protein>
<evidence type="ECO:0000313" key="1">
    <source>
        <dbReference type="EMBL" id="QTA84111.1"/>
    </source>
</evidence>
<accession>A0A975BEX5</accession>
<dbReference type="AlphaFoldDB" id="A0A975BEX5"/>
<dbReference type="KEGG" id="dmm:dnm_001040"/>
<dbReference type="EMBL" id="CP061800">
    <property type="protein sequence ID" value="QTA84111.1"/>
    <property type="molecule type" value="Genomic_DNA"/>
</dbReference>